<gene>
    <name evidence="1" type="ORF">M514_25849</name>
</gene>
<sequence>MEEPVLMQLTSKYVAYIWNDCLTRVNGAMFLPLNKKMSSPISELIASNCLKALSSKRSKALKQKLLKASMNFEEVCSIAIEK</sequence>
<accession>A0A085MXM6</accession>
<proteinExistence type="predicted"/>
<evidence type="ECO:0000313" key="1">
    <source>
        <dbReference type="EMBL" id="KFD61972.1"/>
    </source>
</evidence>
<name>A0A085MXM6_9BILA</name>
<dbReference type="Proteomes" id="UP000030758">
    <property type="component" value="Unassembled WGS sequence"/>
</dbReference>
<reference evidence="1" key="1">
    <citation type="journal article" date="2014" name="Nat. Genet.">
        <title>Genome and transcriptome of the porcine whipworm Trichuris suis.</title>
        <authorList>
            <person name="Jex A.R."/>
            <person name="Nejsum P."/>
            <person name="Schwarz E.M."/>
            <person name="Hu L."/>
            <person name="Young N.D."/>
            <person name="Hall R.S."/>
            <person name="Korhonen P.K."/>
            <person name="Liao S."/>
            <person name="Thamsborg S."/>
            <person name="Xia J."/>
            <person name="Xu P."/>
            <person name="Wang S."/>
            <person name="Scheerlinck J.P."/>
            <person name="Hofmann A."/>
            <person name="Sternberg P.W."/>
            <person name="Wang J."/>
            <person name="Gasser R.B."/>
        </authorList>
    </citation>
    <scope>NUCLEOTIDE SEQUENCE [LARGE SCALE GENOMIC DNA]</scope>
    <source>
        <strain evidence="1">DCEP-RM93F</strain>
    </source>
</reference>
<dbReference type="AlphaFoldDB" id="A0A085MXM6"/>
<organism evidence="1">
    <name type="scientific">Trichuris suis</name>
    <name type="common">pig whipworm</name>
    <dbReference type="NCBI Taxonomy" id="68888"/>
    <lineage>
        <taxon>Eukaryota</taxon>
        <taxon>Metazoa</taxon>
        <taxon>Ecdysozoa</taxon>
        <taxon>Nematoda</taxon>
        <taxon>Enoplea</taxon>
        <taxon>Dorylaimia</taxon>
        <taxon>Trichinellida</taxon>
        <taxon>Trichuridae</taxon>
        <taxon>Trichuris</taxon>
    </lineage>
</organism>
<dbReference type="EMBL" id="KL367605">
    <property type="protein sequence ID" value="KFD61972.1"/>
    <property type="molecule type" value="Genomic_DNA"/>
</dbReference>
<protein>
    <submittedName>
        <fullName evidence="1">Uncharacterized protein</fullName>
    </submittedName>
</protein>